<accession>A0A3S6J4M2</accession>
<organism evidence="2">
    <name type="scientific">Candidatus Magnetananas rongchengensis</name>
    <dbReference type="NCBI Taxonomy" id="1463558"/>
    <lineage>
        <taxon>Bacteria</taxon>
        <taxon>Pseudomonadati</taxon>
        <taxon>Thermodesulfobacteriota</taxon>
        <taxon>Desulfobacteria</taxon>
        <taxon>Desulfobacterales</taxon>
        <taxon>Desulfobacteraceae</taxon>
        <taxon>Candidatus Magnetananas</taxon>
    </lineage>
</organism>
<dbReference type="Gene3D" id="2.30.42.60">
    <property type="match status" value="1"/>
</dbReference>
<dbReference type="InterPro" id="IPR001478">
    <property type="entry name" value="PDZ"/>
</dbReference>
<dbReference type="Pfam" id="PF13180">
    <property type="entry name" value="PDZ_2"/>
    <property type="match status" value="1"/>
</dbReference>
<reference evidence="2" key="1">
    <citation type="submission" date="2016-11" db="EMBL/GenBank/DDBJ databases">
        <title>Region harboring genes involved in magnetosome formation of Candidatus Magnetananas rongchenensis.</title>
        <authorList>
            <person name="Wang M."/>
            <person name="Chen Y.-R."/>
            <person name="Zhang W."/>
            <person name="Pan H."/>
            <person name="Xiao T."/>
            <person name="Wu L.-F."/>
        </authorList>
    </citation>
    <scope>NUCLEOTIDE SEQUENCE</scope>
</reference>
<dbReference type="AlphaFoldDB" id="A0A3S6J4M2"/>
<dbReference type="InterPro" id="IPR033913">
    <property type="entry name" value="MTH1175_dom"/>
</dbReference>
<dbReference type="InterPro" id="IPR036105">
    <property type="entry name" value="DiNase_FeMo-co_biosyn_sf"/>
</dbReference>
<dbReference type="Gene3D" id="3.30.420.130">
    <property type="entry name" value="Dinitrogenase iron-molybdenum cofactor biosynthesis domain"/>
    <property type="match status" value="1"/>
</dbReference>
<evidence type="ECO:0000259" key="1">
    <source>
        <dbReference type="PROSITE" id="PS50106"/>
    </source>
</evidence>
<dbReference type="SUPFAM" id="SSF53146">
    <property type="entry name" value="Nitrogenase accessory factor-like"/>
    <property type="match status" value="1"/>
</dbReference>
<dbReference type="Gene3D" id="2.30.42.10">
    <property type="match status" value="1"/>
</dbReference>
<sequence length="497" mass="53784">MKRNVEYTFCMKQFKPALIAMAVLLVTVLSWSIMHCLNHPQGIQMTLAAANAPTPSAPPVGVKDKMLHPYWGNCSKCHVVTNVGKPISKVMTGPPISINDKMLHDYWGNCLLCHKIIDGIPPKTLPGGGRGGRRVAFNQTNVQSLGLKVQTVNAAIMQQFSLQNKDGVLILEVIPGSAGEKAGFVEGDEIIRVNNVRIETINNLVNELHRAKPGSDVKVNVYRGKRSRNLFIKVPAAGQMIAATAPMTQNQVETLAEQLGVPKTQQAVQQALQKQRQAQRVAATAPMTQNQVETLAEQLGVPKTQQAVQQALQKQRQAQRVAATAPMTQNQVETLAEQLGVPKTQQAVQQALQKQQQAKAAANPYFGKVAVASMSNNINAPISQQFGSSPYFTVYDPTSNSYQSVANPNANDLSGRGIQSSQYIVDLGVSNVISGSFSRDSLNTLHTLRVNVYSGVTGSVREVLGAYISGQLVPENTNVQMFAVPQPRYPVTGGAIY</sequence>
<feature type="domain" description="PDZ" evidence="1">
    <location>
        <begin position="134"/>
        <end position="223"/>
    </location>
</feature>
<dbReference type="CDD" id="cd00851">
    <property type="entry name" value="MTH1175"/>
    <property type="match status" value="1"/>
</dbReference>
<dbReference type="InterPro" id="IPR036034">
    <property type="entry name" value="PDZ_sf"/>
</dbReference>
<proteinExistence type="predicted"/>
<dbReference type="PANTHER" id="PTHR42983">
    <property type="entry name" value="DINITROGENASE IRON-MOLYBDENUM COFACTOR PROTEIN-RELATED"/>
    <property type="match status" value="1"/>
</dbReference>
<dbReference type="InterPro" id="IPR003731">
    <property type="entry name" value="Di-Nase_FeMo-co_biosynth"/>
</dbReference>
<dbReference type="CDD" id="cd06779">
    <property type="entry name" value="cpPDZ_Deg_HtrA-like"/>
    <property type="match status" value="1"/>
</dbReference>
<dbReference type="PANTHER" id="PTHR42983:SF1">
    <property type="entry name" value="IRON-MOLYBDENUM PROTEIN"/>
    <property type="match status" value="1"/>
</dbReference>
<dbReference type="EMBL" id="KY084568">
    <property type="protein sequence ID" value="ASQ41194.1"/>
    <property type="molecule type" value="Genomic_DNA"/>
</dbReference>
<dbReference type="PROSITE" id="PS50106">
    <property type="entry name" value="PDZ"/>
    <property type="match status" value="1"/>
</dbReference>
<protein>
    <submittedName>
        <fullName evidence="2">MamP-like magnetosome protein</fullName>
    </submittedName>
</protein>
<dbReference type="Pfam" id="PF02579">
    <property type="entry name" value="Nitro_FeMo-Co"/>
    <property type="match status" value="1"/>
</dbReference>
<dbReference type="SUPFAM" id="SSF50156">
    <property type="entry name" value="PDZ domain-like"/>
    <property type="match status" value="1"/>
</dbReference>
<dbReference type="SMART" id="SM00228">
    <property type="entry name" value="PDZ"/>
    <property type="match status" value="1"/>
</dbReference>
<name>A0A3S6J4M2_9BACT</name>
<evidence type="ECO:0000313" key="2">
    <source>
        <dbReference type="EMBL" id="ASQ41194.1"/>
    </source>
</evidence>